<feature type="region of interest" description="Disordered" evidence="1">
    <location>
        <begin position="197"/>
        <end position="280"/>
    </location>
</feature>
<evidence type="ECO:0000256" key="1">
    <source>
        <dbReference type="SAM" id="MobiDB-lite"/>
    </source>
</evidence>
<dbReference type="AlphaFoldDB" id="A0A6S6SCI2"/>
<dbReference type="Pfam" id="PF09967">
    <property type="entry name" value="DUF2201"/>
    <property type="match status" value="1"/>
</dbReference>
<evidence type="ECO:0000313" key="3">
    <source>
        <dbReference type="EMBL" id="CAA6803077.1"/>
    </source>
</evidence>
<feature type="compositionally biased region" description="Acidic residues" evidence="1">
    <location>
        <begin position="218"/>
        <end position="238"/>
    </location>
</feature>
<protein>
    <recommendedName>
        <fullName evidence="2">VWA-like domain-containing protein</fullName>
    </recommendedName>
</protein>
<gene>
    <name evidence="3" type="ORF">HELGO_WM30146</name>
</gene>
<organism evidence="3">
    <name type="scientific">uncultured Sulfurovum sp</name>
    <dbReference type="NCBI Taxonomy" id="269237"/>
    <lineage>
        <taxon>Bacteria</taxon>
        <taxon>Pseudomonadati</taxon>
        <taxon>Campylobacterota</taxon>
        <taxon>Epsilonproteobacteria</taxon>
        <taxon>Campylobacterales</taxon>
        <taxon>Sulfurovaceae</taxon>
        <taxon>Sulfurovum</taxon>
        <taxon>environmental samples</taxon>
    </lineage>
</organism>
<evidence type="ECO:0000259" key="2">
    <source>
        <dbReference type="Pfam" id="PF09967"/>
    </source>
</evidence>
<proteinExistence type="predicted"/>
<feature type="compositionally biased region" description="Polar residues" evidence="1">
    <location>
        <begin position="265"/>
        <end position="277"/>
    </location>
</feature>
<dbReference type="InterPro" id="IPR018698">
    <property type="entry name" value="VWA-like_dom"/>
</dbReference>
<feature type="domain" description="VWA-like" evidence="2">
    <location>
        <begin position="407"/>
        <end position="519"/>
    </location>
</feature>
<feature type="compositionally biased region" description="Acidic residues" evidence="1">
    <location>
        <begin position="197"/>
        <end position="207"/>
    </location>
</feature>
<name>A0A6S6SCI2_9BACT</name>
<dbReference type="PANTHER" id="PTHR38730">
    <property type="entry name" value="SLL7028 PROTEIN"/>
    <property type="match status" value="1"/>
</dbReference>
<reference evidence="3" key="1">
    <citation type="submission" date="2020-01" db="EMBL/GenBank/DDBJ databases">
        <authorList>
            <person name="Meier V. D."/>
            <person name="Meier V D."/>
        </authorList>
    </citation>
    <scope>NUCLEOTIDE SEQUENCE</scope>
    <source>
        <strain evidence="3">HLG_WM_MAG_05</strain>
    </source>
</reference>
<accession>A0A6S6SCI2</accession>
<sequence length="542" mass="61510">MLFNDLREKHLQTDTDYIYSMETVESIIADTDGSWKTLFKEMIISMIATNKNDLLWYANFLSRCEYEFHFNESFVSAVYFNGKNFVIVVNPLILGLIHKDQIISILKHSAGHMINHHFIRSSKDETADKEIIETAKDIVINGSRDVPYIKDLPSTGAYKDSSLKALFYQVLTEKYKIESYETGREFEYYVELMVASETEEEDADEENASCSSSLGNDASDEEETQVEPEASDDSEENNESPQNADENHSEDETTMDSESSDENAQESNETDGTNSEPDSLPIRTLEALNNGECNIDSHEFGEQLQETVGLDDSLVESFMNSTLQEMIEDSTSFARGFTPSEAMEALNRIEKRRSHKAWQKIFNKKMRNSLTNSLRYREPNKSRQHPIYHDDLDLYGYSPGKKPKLGVVLDVSGSVDDKLLTALMSEVQAIQRKYAIKNVTLVQVDAEIKTVDKFGVHDKFIVRQGNGGTVMEPGFKALLQQSSRNIPNIIICATDGEIEERFEQIKLPSKVQVIWLVAQEGKLVFDTTQYPKQQMHVIAFSG</sequence>
<feature type="compositionally biased region" description="Acidic residues" evidence="1">
    <location>
        <begin position="252"/>
        <end position="264"/>
    </location>
</feature>
<dbReference type="PANTHER" id="PTHR38730:SF1">
    <property type="entry name" value="SLL7028 PROTEIN"/>
    <property type="match status" value="1"/>
</dbReference>
<dbReference type="EMBL" id="CACVAU010000009">
    <property type="protein sequence ID" value="CAA6803077.1"/>
    <property type="molecule type" value="Genomic_DNA"/>
</dbReference>